<dbReference type="EMBL" id="GG698929">
    <property type="protein sequence ID" value="EEU36308.1"/>
    <property type="molecule type" value="Genomic_DNA"/>
</dbReference>
<evidence type="ECO:0000256" key="1">
    <source>
        <dbReference type="SAM" id="MobiDB-lite"/>
    </source>
</evidence>
<dbReference type="AlphaFoldDB" id="C7ZI12"/>
<dbReference type="RefSeq" id="XP_003042021.1">
    <property type="nucleotide sequence ID" value="XM_003041975.1"/>
</dbReference>
<dbReference type="OrthoDB" id="5427329at2759"/>
<dbReference type="Proteomes" id="UP000005206">
    <property type="component" value="Chromosome 11"/>
</dbReference>
<organism evidence="2 3">
    <name type="scientific">Fusarium vanettenii (strain ATCC MYA-4622 / CBS 123669 / FGSC 9596 / NRRL 45880 / 77-13-4)</name>
    <name type="common">Fusarium solani subsp. pisi</name>
    <dbReference type="NCBI Taxonomy" id="660122"/>
    <lineage>
        <taxon>Eukaryota</taxon>
        <taxon>Fungi</taxon>
        <taxon>Dikarya</taxon>
        <taxon>Ascomycota</taxon>
        <taxon>Pezizomycotina</taxon>
        <taxon>Sordariomycetes</taxon>
        <taxon>Hypocreomycetidae</taxon>
        <taxon>Hypocreales</taxon>
        <taxon>Nectriaceae</taxon>
        <taxon>Fusarium</taxon>
        <taxon>Fusarium solani species complex</taxon>
        <taxon>Fusarium vanettenii</taxon>
    </lineage>
</organism>
<dbReference type="VEuPathDB" id="FungiDB:NECHADRAFT_86934"/>
<keyword evidence="3" id="KW-1185">Reference proteome</keyword>
<gene>
    <name evidence="2" type="ORF">NECHADRAFT_86934</name>
</gene>
<protein>
    <submittedName>
        <fullName evidence="2">Uncharacterized protein</fullName>
    </submittedName>
</protein>
<reference evidence="2 3" key="1">
    <citation type="journal article" date="2009" name="PLoS Genet.">
        <title>The genome of Nectria haematococca: contribution of supernumerary chromosomes to gene expansion.</title>
        <authorList>
            <person name="Coleman J.J."/>
            <person name="Rounsley S.D."/>
            <person name="Rodriguez-Carres M."/>
            <person name="Kuo A."/>
            <person name="Wasmann C.C."/>
            <person name="Grimwood J."/>
            <person name="Schmutz J."/>
            <person name="Taga M."/>
            <person name="White G.J."/>
            <person name="Zhou S."/>
            <person name="Schwartz D.C."/>
            <person name="Freitag M."/>
            <person name="Ma L.J."/>
            <person name="Danchin E.G."/>
            <person name="Henrissat B."/>
            <person name="Coutinho P.M."/>
            <person name="Nelson D.R."/>
            <person name="Straney D."/>
            <person name="Napoli C.A."/>
            <person name="Barker B.M."/>
            <person name="Gribskov M."/>
            <person name="Rep M."/>
            <person name="Kroken S."/>
            <person name="Molnar I."/>
            <person name="Rensing C."/>
            <person name="Kennell J.C."/>
            <person name="Zamora J."/>
            <person name="Farman M.L."/>
            <person name="Selker E.U."/>
            <person name="Salamov A."/>
            <person name="Shapiro H."/>
            <person name="Pangilinan J."/>
            <person name="Lindquist E."/>
            <person name="Lamers C."/>
            <person name="Grigoriev I.V."/>
            <person name="Geiser D.M."/>
            <person name="Covert S.F."/>
            <person name="Temporini E."/>
            <person name="Vanetten H.D."/>
        </authorList>
    </citation>
    <scope>NUCLEOTIDE SEQUENCE [LARGE SCALE GENOMIC DNA]</scope>
    <source>
        <strain evidence="3">ATCC MYA-4622 / CBS 123669 / FGSC 9596 / NRRL 45880 / 77-13-4</strain>
    </source>
</reference>
<accession>C7ZI12</accession>
<dbReference type="GeneID" id="9674427"/>
<dbReference type="InParanoid" id="C7ZI12"/>
<sequence length="792" mass="89261">MASSTRRGFQQMVPNKEIVPGIDNLVFEYKPSHPTLQLGQAISLGLGLNKSRGGSESYVYAPKPAQASETAYYLQVIPQDFDHLFVPQSRASVSSVFVSVSLVKDLINGENNDWTEKCSSTSNIFSMDMHAAVEKNWIQNTKPTSANETRLKHFKVWVRDKDGKSIKETLKVDEKGSAAPFWSSWVKKRFSIPSKGGKPPRCTNFELLEPLYIVPVTKVKRLLTALEECVELVNLDNGGDHLILTKTPPNLDYMLMSVDPFGIFRTYIHVNDWDAWMTNVGSKATSKPNSIRDFIFDGTATMDKCFDGIAEEYEKIFMAQGNGSVHGKPAALSKKKKAQALSKRFHARFSPKGNIETHENSVGMSVYLEAQKILDAVNKRTGEDSQKTVMGNVSAPEANSLNWAKEMVIFSNAEWLHLSGFAYGGFMMTGYESGWSTSQNPHNLVFGTSETNSLMTRYEAAWQSFILYEYELQKMNNIVQLVDTKQKFPQKMSHMMSSDGQLVIRTNVPGVDLEYDYCDMAGARKYKRKRFPLWDEQNAQAQRNDFKQVPGGALSDADMRQAAKDYFFIAHTIEYSLLYEHVSHLLKRPGFQQTVYFYPFSRPLLHKLETDLDRKLLAHLYRSAKQDLVEDWNDLGPVKTPGSKAAKSAKKGKPRIGLTRAKAARKAAEKKNLKKMDTESDVQYADFEGYGDFRELISDLNLGALGDFDNFQDMKTITDFGDFGPSANRDDSGFGDVEDNKEDGEEDVEGGENEGTNKRRLLDNSFNGSLYSRIEAWNAQGKKDQERKLGEM</sequence>
<feature type="compositionally biased region" description="Acidic residues" evidence="1">
    <location>
        <begin position="736"/>
        <end position="752"/>
    </location>
</feature>
<proteinExistence type="predicted"/>
<evidence type="ECO:0000313" key="3">
    <source>
        <dbReference type="Proteomes" id="UP000005206"/>
    </source>
</evidence>
<name>C7ZI12_FUSV7</name>
<feature type="region of interest" description="Disordered" evidence="1">
    <location>
        <begin position="722"/>
        <end position="762"/>
    </location>
</feature>
<dbReference type="HOGENOM" id="CLU_354539_0_0_1"/>
<dbReference type="eggNOG" id="ENOG502STJN">
    <property type="taxonomic scope" value="Eukaryota"/>
</dbReference>
<evidence type="ECO:0000313" key="2">
    <source>
        <dbReference type="EMBL" id="EEU36308.1"/>
    </source>
</evidence>
<dbReference type="KEGG" id="nhe:NECHADRAFT_86934"/>